<feature type="transmembrane region" description="Helical" evidence="1">
    <location>
        <begin position="50"/>
        <end position="71"/>
    </location>
</feature>
<feature type="transmembrane region" description="Helical" evidence="1">
    <location>
        <begin position="125"/>
        <end position="146"/>
    </location>
</feature>
<gene>
    <name evidence="2" type="ORF">D0Q02_18795</name>
</gene>
<reference evidence="2 3" key="1">
    <citation type="submission" date="2018-08" db="EMBL/GenBank/DDBJ databases">
        <title>Verrucosispora craniellae sp. nov., isolated from a marine sponge in the South China Sea.</title>
        <authorList>
            <person name="Li L."/>
            <person name="Lin H.W."/>
        </authorList>
    </citation>
    <scope>NUCLEOTIDE SEQUENCE [LARGE SCALE GENOMIC DNA]</scope>
    <source>
        <strain evidence="2 3">LHW63014</strain>
    </source>
</reference>
<feature type="transmembrane region" description="Helical" evidence="1">
    <location>
        <begin position="221"/>
        <end position="241"/>
    </location>
</feature>
<sequence>MSALWLHVRNSPIRWALPVLVVLDVAVVFLRNRYWIGVWPETGAAAQVPAYLLGVVGAGAAAWAASAPVRHRLEEQLGAARVHPARVEAHRLAATLVVLLIPYLIGQAVAFTATARTFPPGVHLWLGYFVLGLFGILLSVAIGWACGRLLGPVFSAFTAALGFLFLTVLLDRVEFVVVSGRPAVAVDPLPMALRLGLVVALLLVMLWLPGAAVPRQRRWRATALLPVALFLLVVMGTTSVVTDRQPPGDRALCLDGTTRLCIWPESEKYLPRLQEINERIDELPATFTRPPLINEFGLHPVRYIGPDGGKYIDADAGPPTFNILEGSPWSYAGSIGTAIVSETFGYQDFQSCDWTNLTGPDSARLSTVDKWLEAYLVGGVSPDYHTNAPEEMQQAWAKGRAVAADRSRDDQFRWAEGEVRELRGRYCQPRN</sequence>
<keyword evidence="1" id="KW-1133">Transmembrane helix</keyword>
<proteinExistence type="predicted"/>
<keyword evidence="1" id="KW-0472">Membrane</keyword>
<keyword evidence="3" id="KW-1185">Reference proteome</keyword>
<feature type="transmembrane region" description="Helical" evidence="1">
    <location>
        <begin position="92"/>
        <end position="113"/>
    </location>
</feature>
<evidence type="ECO:0000313" key="2">
    <source>
        <dbReference type="EMBL" id="RFS45074.1"/>
    </source>
</evidence>
<keyword evidence="1" id="KW-0812">Transmembrane</keyword>
<evidence type="ECO:0000256" key="1">
    <source>
        <dbReference type="SAM" id="Phobius"/>
    </source>
</evidence>
<dbReference type="AlphaFoldDB" id="A0A372FWS3"/>
<name>A0A372FWS3_9ACTN</name>
<protein>
    <submittedName>
        <fullName evidence="2">Uncharacterized protein</fullName>
    </submittedName>
</protein>
<dbReference type="OrthoDB" id="3267731at2"/>
<feature type="transmembrane region" description="Helical" evidence="1">
    <location>
        <begin position="191"/>
        <end position="209"/>
    </location>
</feature>
<feature type="transmembrane region" description="Helical" evidence="1">
    <location>
        <begin position="12"/>
        <end position="30"/>
    </location>
</feature>
<feature type="transmembrane region" description="Helical" evidence="1">
    <location>
        <begin position="153"/>
        <end position="171"/>
    </location>
</feature>
<evidence type="ECO:0000313" key="3">
    <source>
        <dbReference type="Proteomes" id="UP000262621"/>
    </source>
</evidence>
<comment type="caution">
    <text evidence="2">The sequence shown here is derived from an EMBL/GenBank/DDBJ whole genome shotgun (WGS) entry which is preliminary data.</text>
</comment>
<organism evidence="2 3">
    <name type="scientific">Micromonospora craniellae</name>
    <dbReference type="NCBI Taxonomy" id="2294034"/>
    <lineage>
        <taxon>Bacteria</taxon>
        <taxon>Bacillati</taxon>
        <taxon>Actinomycetota</taxon>
        <taxon>Actinomycetes</taxon>
        <taxon>Micromonosporales</taxon>
        <taxon>Micromonosporaceae</taxon>
        <taxon>Micromonospora</taxon>
    </lineage>
</organism>
<dbReference type="EMBL" id="QVFU01000020">
    <property type="protein sequence ID" value="RFS45074.1"/>
    <property type="molecule type" value="Genomic_DNA"/>
</dbReference>
<dbReference type="Proteomes" id="UP000262621">
    <property type="component" value="Unassembled WGS sequence"/>
</dbReference>
<accession>A0A372FWS3</accession>